<evidence type="ECO:0000313" key="3">
    <source>
        <dbReference type="Proteomes" id="UP001304671"/>
    </source>
</evidence>
<reference evidence="2 3" key="1">
    <citation type="submission" date="2023-12" db="EMBL/GenBank/DDBJ databases">
        <title>Novel species of the genus Arcicella isolated from rivers.</title>
        <authorList>
            <person name="Lu H."/>
        </authorList>
    </citation>
    <scope>NUCLEOTIDE SEQUENCE [LARGE SCALE GENOMIC DNA]</scope>
    <source>
        <strain evidence="2 3">LMG 21963</strain>
    </source>
</reference>
<organism evidence="2 3">
    <name type="scientific">Arcicella aquatica</name>
    <dbReference type="NCBI Taxonomy" id="217141"/>
    <lineage>
        <taxon>Bacteria</taxon>
        <taxon>Pseudomonadati</taxon>
        <taxon>Bacteroidota</taxon>
        <taxon>Cytophagia</taxon>
        <taxon>Cytophagales</taxon>
        <taxon>Flectobacillaceae</taxon>
        <taxon>Arcicella</taxon>
    </lineage>
</organism>
<proteinExistence type="predicted"/>
<dbReference type="EMBL" id="JAYFUL010000022">
    <property type="protein sequence ID" value="MEA5258878.1"/>
    <property type="molecule type" value="Genomic_DNA"/>
</dbReference>
<gene>
    <name evidence="2" type="ORF">VB264_13860</name>
</gene>
<dbReference type="Gene3D" id="3.40.50.720">
    <property type="entry name" value="NAD(P)-binding Rossmann-like Domain"/>
    <property type="match status" value="1"/>
</dbReference>
<dbReference type="PANTHER" id="PTHR48079:SF6">
    <property type="entry name" value="NAD(P)-BINDING DOMAIN-CONTAINING PROTEIN-RELATED"/>
    <property type="match status" value="1"/>
</dbReference>
<dbReference type="InterPro" id="IPR036291">
    <property type="entry name" value="NAD(P)-bd_dom_sf"/>
</dbReference>
<dbReference type="Pfam" id="PF05368">
    <property type="entry name" value="NmrA"/>
    <property type="match status" value="1"/>
</dbReference>
<evidence type="ECO:0000313" key="2">
    <source>
        <dbReference type="EMBL" id="MEA5258878.1"/>
    </source>
</evidence>
<comment type="caution">
    <text evidence="2">The sequence shown here is derived from an EMBL/GenBank/DDBJ whole genome shotgun (WGS) entry which is preliminary data.</text>
</comment>
<keyword evidence="3" id="KW-1185">Reference proteome</keyword>
<protein>
    <submittedName>
        <fullName evidence="2">NAD-dependent epimerase/dehydratase family protein</fullName>
    </submittedName>
</protein>
<dbReference type="SUPFAM" id="SSF51735">
    <property type="entry name" value="NAD(P)-binding Rossmann-fold domains"/>
    <property type="match status" value="1"/>
</dbReference>
<feature type="domain" description="NmrA-like" evidence="1">
    <location>
        <begin position="1"/>
        <end position="77"/>
    </location>
</feature>
<dbReference type="InterPro" id="IPR051783">
    <property type="entry name" value="NAD(P)-dependent_oxidoreduct"/>
</dbReference>
<name>A0ABU5QP81_9BACT</name>
<accession>A0ABU5QP81</accession>
<dbReference type="PANTHER" id="PTHR48079">
    <property type="entry name" value="PROTEIN YEEZ"/>
    <property type="match status" value="1"/>
</dbReference>
<dbReference type="Proteomes" id="UP001304671">
    <property type="component" value="Unassembled WGS sequence"/>
</dbReference>
<sequence>MQSEILVLGSTGSIGYAFTENLLRKNIPVSIIVRDVAKAKNLFKDFDNVEIIKGDAQDLNLLKQVAADKKYIFHGINYPYDQWFGNMDVVTAKIIEAASLNQAMIVFPGNVYNYGKTPLIKEDSPEHPCTRKGALRVELKKMLKDAAHTGKCKVLDVCLPDFWGPNVLNAGIKPIFINAINGNALPYSVRVDIPHQMVFTKDAAEMIVRLMQRGVKQPYENYNYGGQVHPTMKGFLNQISRSADAPEKITVYPKWLFTVLGIFMPVMKEVKEMLYLFEGTVILDDSKVRSIFPTFKETPLQEAITETLDWFKENELGK</sequence>
<evidence type="ECO:0000259" key="1">
    <source>
        <dbReference type="Pfam" id="PF05368"/>
    </source>
</evidence>
<dbReference type="RefSeq" id="WP_323250299.1">
    <property type="nucleotide sequence ID" value="NZ_JAYFUL010000022.1"/>
</dbReference>
<dbReference type="InterPro" id="IPR008030">
    <property type="entry name" value="NmrA-like"/>
</dbReference>